<organism evidence="1 2">
    <name type="scientific">Racocetra persica</name>
    <dbReference type="NCBI Taxonomy" id="160502"/>
    <lineage>
        <taxon>Eukaryota</taxon>
        <taxon>Fungi</taxon>
        <taxon>Fungi incertae sedis</taxon>
        <taxon>Mucoromycota</taxon>
        <taxon>Glomeromycotina</taxon>
        <taxon>Glomeromycetes</taxon>
        <taxon>Diversisporales</taxon>
        <taxon>Gigasporaceae</taxon>
        <taxon>Racocetra</taxon>
    </lineage>
</organism>
<accession>A0ACA9SLT9</accession>
<sequence>LGTSDYKVSTIIRHRSLADIQVTQLNALLATDLYSEFKSVRQIYQANLVSKLHSTSLQANL</sequence>
<dbReference type="EMBL" id="CAJVQC010138910">
    <property type="protein sequence ID" value="CAG8843570.1"/>
    <property type="molecule type" value="Genomic_DNA"/>
</dbReference>
<gene>
    <name evidence="1" type="ORF">RPERSI_LOCUS32825</name>
</gene>
<feature type="non-terminal residue" evidence="1">
    <location>
        <position position="1"/>
    </location>
</feature>
<evidence type="ECO:0000313" key="2">
    <source>
        <dbReference type="Proteomes" id="UP000789920"/>
    </source>
</evidence>
<protein>
    <submittedName>
        <fullName evidence="1">3900_t:CDS:1</fullName>
    </submittedName>
</protein>
<reference evidence="1" key="1">
    <citation type="submission" date="2021-06" db="EMBL/GenBank/DDBJ databases">
        <authorList>
            <person name="Kallberg Y."/>
            <person name="Tangrot J."/>
            <person name="Rosling A."/>
        </authorList>
    </citation>
    <scope>NUCLEOTIDE SEQUENCE</scope>
    <source>
        <strain evidence="1">MA461A</strain>
    </source>
</reference>
<feature type="non-terminal residue" evidence="1">
    <location>
        <position position="61"/>
    </location>
</feature>
<comment type="caution">
    <text evidence="1">The sequence shown here is derived from an EMBL/GenBank/DDBJ whole genome shotgun (WGS) entry which is preliminary data.</text>
</comment>
<name>A0ACA9SLT9_9GLOM</name>
<keyword evidence="2" id="KW-1185">Reference proteome</keyword>
<proteinExistence type="predicted"/>
<evidence type="ECO:0000313" key="1">
    <source>
        <dbReference type="EMBL" id="CAG8843570.1"/>
    </source>
</evidence>
<dbReference type="Proteomes" id="UP000789920">
    <property type="component" value="Unassembled WGS sequence"/>
</dbReference>